<name>X0Y9I8_9ZZZZ</name>
<dbReference type="SUPFAM" id="SSF82693">
    <property type="entry name" value="Multidrug efflux transporter AcrB pore domain, PN1, PN2, PC1 and PC2 subdomains"/>
    <property type="match status" value="1"/>
</dbReference>
<organism evidence="1">
    <name type="scientific">marine sediment metagenome</name>
    <dbReference type="NCBI Taxonomy" id="412755"/>
    <lineage>
        <taxon>unclassified sequences</taxon>
        <taxon>metagenomes</taxon>
        <taxon>ecological metagenomes</taxon>
    </lineage>
</organism>
<evidence type="ECO:0000313" key="1">
    <source>
        <dbReference type="EMBL" id="GAG45423.1"/>
    </source>
</evidence>
<dbReference type="PANTHER" id="PTHR32063:SF0">
    <property type="entry name" value="SWARMING MOTILITY PROTEIN SWRC"/>
    <property type="match status" value="1"/>
</dbReference>
<dbReference type="Gene3D" id="3.30.2090.10">
    <property type="entry name" value="Multidrug efflux transporter AcrB TolC docking domain, DN and DC subdomains"/>
    <property type="match status" value="1"/>
</dbReference>
<proteinExistence type="predicted"/>
<sequence>SDGFNEEELKHLRRLADEQIKKELEAALGVAAVRISGGLEDEIQVFIDQMKVAQLKLSIETIANTLRAENVNLSGGRLEEGSHQFLVRTLNQFTSVSEIGDVIVAHNDGIPIYLRDIATVRHGFKERQAITRIMATEAVEIAIYKEGDANTVSVSREIEKRLKRV</sequence>
<dbReference type="Pfam" id="PF00873">
    <property type="entry name" value="ACR_tran"/>
    <property type="match status" value="1"/>
</dbReference>
<dbReference type="PANTHER" id="PTHR32063">
    <property type="match status" value="1"/>
</dbReference>
<feature type="non-terminal residue" evidence="1">
    <location>
        <position position="165"/>
    </location>
</feature>
<dbReference type="Gene3D" id="3.30.70.1320">
    <property type="entry name" value="Multidrug efflux transporter AcrB pore domain like"/>
    <property type="match status" value="1"/>
</dbReference>
<dbReference type="GO" id="GO:0042910">
    <property type="term" value="F:xenobiotic transmembrane transporter activity"/>
    <property type="evidence" value="ECO:0007669"/>
    <property type="project" value="TreeGrafter"/>
</dbReference>
<dbReference type="InterPro" id="IPR001036">
    <property type="entry name" value="Acrflvin-R"/>
</dbReference>
<reference evidence="1" key="1">
    <citation type="journal article" date="2014" name="Front. Microbiol.">
        <title>High frequency of phylogenetically diverse reductive dehalogenase-homologous genes in deep subseafloor sedimentary metagenomes.</title>
        <authorList>
            <person name="Kawai M."/>
            <person name="Futagami T."/>
            <person name="Toyoda A."/>
            <person name="Takaki Y."/>
            <person name="Nishi S."/>
            <person name="Hori S."/>
            <person name="Arai W."/>
            <person name="Tsubouchi T."/>
            <person name="Morono Y."/>
            <person name="Uchiyama I."/>
            <person name="Ito T."/>
            <person name="Fujiyama A."/>
            <person name="Inagaki F."/>
            <person name="Takami H."/>
        </authorList>
    </citation>
    <scope>NUCLEOTIDE SEQUENCE</scope>
    <source>
        <strain evidence="1">Expedition CK06-06</strain>
    </source>
</reference>
<gene>
    <name evidence="1" type="ORF">S01H1_83466</name>
</gene>
<dbReference type="AlphaFoldDB" id="X0Y9I8"/>
<dbReference type="GO" id="GO:0005886">
    <property type="term" value="C:plasma membrane"/>
    <property type="evidence" value="ECO:0007669"/>
    <property type="project" value="TreeGrafter"/>
</dbReference>
<feature type="non-terminal residue" evidence="1">
    <location>
        <position position="1"/>
    </location>
</feature>
<protein>
    <submittedName>
        <fullName evidence="1">Uncharacterized protein</fullName>
    </submittedName>
</protein>
<comment type="caution">
    <text evidence="1">The sequence shown here is derived from an EMBL/GenBank/DDBJ whole genome shotgun (WGS) entry which is preliminary data.</text>
</comment>
<dbReference type="InterPro" id="IPR027463">
    <property type="entry name" value="AcrB_DN_DC_subdom"/>
</dbReference>
<dbReference type="SUPFAM" id="SSF82714">
    <property type="entry name" value="Multidrug efflux transporter AcrB TolC docking domain, DN and DC subdomains"/>
    <property type="match status" value="1"/>
</dbReference>
<dbReference type="EMBL" id="BARS01056749">
    <property type="protein sequence ID" value="GAG45423.1"/>
    <property type="molecule type" value="Genomic_DNA"/>
</dbReference>
<accession>X0Y9I8</accession>